<reference evidence="12 13" key="1">
    <citation type="submission" date="2019-05" db="EMBL/GenBank/DDBJ databases">
        <title>Draft Genome Sequences of Six Type Strains of the Genus Massilia.</title>
        <authorList>
            <person name="Miess H."/>
            <person name="Frediansyhah A."/>
            <person name="Gross H."/>
        </authorList>
    </citation>
    <scope>NUCLEOTIDE SEQUENCE [LARGE SCALE GENOMIC DNA]</scope>
    <source>
        <strain evidence="12 13">DSMZ 26121</strain>
    </source>
</reference>
<comment type="pathway">
    <text evidence="1">Carbohydrate metabolism; tricarboxylic acid cycle; isocitrate from oxaloacetate: step 1/2.</text>
</comment>
<dbReference type="InterPro" id="IPR036969">
    <property type="entry name" value="Citrate_synthase_sf"/>
</dbReference>
<comment type="similarity">
    <text evidence="3 8 10">Belongs to the citrate synthase family.</text>
</comment>
<evidence type="ECO:0000256" key="2">
    <source>
        <dbReference type="ARBA" id="ARBA00005026"/>
    </source>
</evidence>
<dbReference type="GO" id="GO:0036440">
    <property type="term" value="F:citrate synthase activity"/>
    <property type="evidence" value="ECO:0007669"/>
    <property type="project" value="UniProtKB-EC"/>
</dbReference>
<dbReference type="AlphaFoldDB" id="A0A4P8HYZ1"/>
<dbReference type="GO" id="GO:0050440">
    <property type="term" value="F:2-methylcitrate synthase activity"/>
    <property type="evidence" value="ECO:0007669"/>
    <property type="project" value="UniProtKB-EC"/>
</dbReference>
<dbReference type="PANTHER" id="PTHR11739">
    <property type="entry name" value="CITRATE SYNTHASE"/>
    <property type="match status" value="1"/>
</dbReference>
<dbReference type="EMBL" id="JACHXS010000008">
    <property type="protein sequence ID" value="MBB3223152.1"/>
    <property type="molecule type" value="Genomic_DNA"/>
</dbReference>
<accession>A0A4P8HYZ1</accession>
<dbReference type="OrthoDB" id="9800864at2"/>
<dbReference type="SUPFAM" id="SSF48256">
    <property type="entry name" value="Citrate synthase"/>
    <property type="match status" value="1"/>
</dbReference>
<comment type="catalytic activity">
    <reaction evidence="6">
        <text>propanoyl-CoA + oxaloacetate + H2O = (2S,3S)-2-methylcitrate + CoA + H(+)</text>
        <dbReference type="Rhea" id="RHEA:23780"/>
        <dbReference type="ChEBI" id="CHEBI:15377"/>
        <dbReference type="ChEBI" id="CHEBI:15378"/>
        <dbReference type="ChEBI" id="CHEBI:16452"/>
        <dbReference type="ChEBI" id="CHEBI:57287"/>
        <dbReference type="ChEBI" id="CHEBI:57392"/>
        <dbReference type="ChEBI" id="CHEBI:58853"/>
        <dbReference type="EC" id="2.3.3.5"/>
    </reaction>
</comment>
<keyword evidence="13" id="KW-1185">Reference proteome</keyword>
<proteinExistence type="inferred from homology"/>
<sequence>MTETTFKPKKSVALSGVTAGNTALCSVGKTGNDLHYRGYDILDVADTCEFEEIAYLLVHGKLPTAGELKGYKAKLKSLRGLPQAVKLALEALPAGAHPMDVMRTGASVLGCVLPEKEDHNLAGARDIADRLMASFGSILLYWYHYSHAGRRIEVETDDDSIGGHFLHLLHGAPPSASWVKAMHTSLILYAEHEFNASTFTSRVIAGTGSDIYSAVTGAIGALRGPKHGGANEVALDIQKRYENADEAESDIRARVANREVVIGFGHPVYTVSDPRNKVIKEVARHLSEEAGSMKMFDIAERLESVMWEVKNMFPNLDWFSAVSYHMMGVPTAMFTPLFVISRTSGWAAHIIEQRIDNKIIRPSANYVGPEDLRFVPIAERK</sequence>
<dbReference type="GO" id="GO:0006099">
    <property type="term" value="P:tricarboxylic acid cycle"/>
    <property type="evidence" value="ECO:0007669"/>
    <property type="project" value="UniProtKB-UniPathway"/>
</dbReference>
<dbReference type="UniPathway" id="UPA00223">
    <property type="reaction ID" value="UER00717"/>
</dbReference>
<keyword evidence="4" id="KW-0816">Tricarboxylic acid cycle</keyword>
<evidence type="ECO:0000313" key="14">
    <source>
        <dbReference type="Proteomes" id="UP000584325"/>
    </source>
</evidence>
<feature type="active site" evidence="9">
    <location>
        <position position="317"/>
    </location>
</feature>
<dbReference type="Proteomes" id="UP000584325">
    <property type="component" value="Unassembled WGS sequence"/>
</dbReference>
<dbReference type="InterPro" id="IPR016143">
    <property type="entry name" value="Citrate_synth-like_sm_a-sub"/>
</dbReference>
<dbReference type="Gene3D" id="1.10.230.10">
    <property type="entry name" value="Cytochrome P450-Terp, domain 2"/>
    <property type="match status" value="1"/>
</dbReference>
<comment type="catalytic activity">
    <reaction evidence="7">
        <text>oxaloacetate + acetyl-CoA + H2O = citrate + CoA + H(+)</text>
        <dbReference type="Rhea" id="RHEA:16845"/>
        <dbReference type="ChEBI" id="CHEBI:15377"/>
        <dbReference type="ChEBI" id="CHEBI:15378"/>
        <dbReference type="ChEBI" id="CHEBI:16452"/>
        <dbReference type="ChEBI" id="CHEBI:16947"/>
        <dbReference type="ChEBI" id="CHEBI:57287"/>
        <dbReference type="ChEBI" id="CHEBI:57288"/>
        <dbReference type="EC" id="2.3.3.16"/>
    </reaction>
</comment>
<evidence type="ECO:0000256" key="7">
    <source>
        <dbReference type="ARBA" id="ARBA00049288"/>
    </source>
</evidence>
<gene>
    <name evidence="12" type="primary">prpC</name>
    <name evidence="12" type="ORF">FCL38_28415</name>
    <name evidence="11" type="ORF">FHS02_003995</name>
</gene>
<name>A0A4P8HYZ1_9BURK</name>
<dbReference type="InterPro" id="IPR024176">
    <property type="entry name" value="Citrate_synthase_bac-typ"/>
</dbReference>
<dbReference type="CDD" id="cd06117">
    <property type="entry name" value="Ec2MCS_like_1"/>
    <property type="match status" value="1"/>
</dbReference>
<protein>
    <recommendedName>
        <fullName evidence="8">Citrate synthase</fullName>
    </recommendedName>
</protein>
<keyword evidence="5 8" id="KW-0808">Transferase</keyword>
<dbReference type="InterPro" id="IPR011278">
    <property type="entry name" value="2-MeCitrate/Citrate_synth_II"/>
</dbReference>
<dbReference type="PIRSF" id="PIRSF001369">
    <property type="entry name" value="Citrate_synth"/>
    <property type="match status" value="1"/>
</dbReference>
<dbReference type="PANTHER" id="PTHR11739:SF25">
    <property type="entry name" value="CITRATE SYNTHASE-RELATED PROTEIN DDB_G0287281"/>
    <property type="match status" value="1"/>
</dbReference>
<evidence type="ECO:0000313" key="11">
    <source>
        <dbReference type="EMBL" id="MBB3223152.1"/>
    </source>
</evidence>
<evidence type="ECO:0000256" key="6">
    <source>
        <dbReference type="ARBA" id="ARBA00049052"/>
    </source>
</evidence>
<keyword evidence="11" id="KW-0012">Acyltransferase</keyword>
<dbReference type="GO" id="GO:0005737">
    <property type="term" value="C:cytoplasm"/>
    <property type="evidence" value="ECO:0007669"/>
    <property type="project" value="InterPro"/>
</dbReference>
<dbReference type="InterPro" id="IPR016142">
    <property type="entry name" value="Citrate_synth-like_lrg_a-sub"/>
</dbReference>
<evidence type="ECO:0000256" key="3">
    <source>
        <dbReference type="ARBA" id="ARBA00010566"/>
    </source>
</evidence>
<dbReference type="FunFam" id="1.10.580.10:FF:000004">
    <property type="entry name" value="Citrate synthase"/>
    <property type="match status" value="1"/>
</dbReference>
<dbReference type="PRINTS" id="PR00143">
    <property type="entry name" value="CITRTSNTHASE"/>
</dbReference>
<dbReference type="NCBIfam" id="NF009006">
    <property type="entry name" value="PRK12351.1"/>
    <property type="match status" value="1"/>
</dbReference>
<dbReference type="PROSITE" id="PS00480">
    <property type="entry name" value="CITRATE_SYNTHASE"/>
    <property type="match status" value="1"/>
</dbReference>
<evidence type="ECO:0000313" key="13">
    <source>
        <dbReference type="Proteomes" id="UP000298763"/>
    </source>
</evidence>
<comment type="pathway">
    <text evidence="2">Organic acid metabolism; propanoate degradation.</text>
</comment>
<evidence type="ECO:0000256" key="9">
    <source>
        <dbReference type="PIRSR" id="PIRSR001369-1"/>
    </source>
</evidence>
<reference evidence="11 14" key="2">
    <citation type="submission" date="2020-08" db="EMBL/GenBank/DDBJ databases">
        <title>Genomic Encyclopedia of Type Strains, Phase III (KMG-III): the genomes of soil and plant-associated and newly described type strains.</title>
        <authorList>
            <person name="Whitman W."/>
        </authorList>
    </citation>
    <scope>NUCLEOTIDE SEQUENCE [LARGE SCALE GENOMIC DNA]</scope>
    <source>
        <strain evidence="11 14">CECT 7753</strain>
    </source>
</reference>
<evidence type="ECO:0000313" key="12">
    <source>
        <dbReference type="EMBL" id="QCP13910.1"/>
    </source>
</evidence>
<organism evidence="11 14">
    <name type="scientific">Pseudoduganella umbonata</name>
    <dbReference type="NCBI Taxonomy" id="864828"/>
    <lineage>
        <taxon>Bacteria</taxon>
        <taxon>Pseudomonadati</taxon>
        <taxon>Pseudomonadota</taxon>
        <taxon>Betaproteobacteria</taxon>
        <taxon>Burkholderiales</taxon>
        <taxon>Oxalobacteraceae</taxon>
        <taxon>Telluria group</taxon>
        <taxon>Pseudoduganella</taxon>
    </lineage>
</organism>
<dbReference type="GO" id="GO:0019679">
    <property type="term" value="P:propionate metabolic process, methylcitrate cycle"/>
    <property type="evidence" value="ECO:0007669"/>
    <property type="project" value="TreeGrafter"/>
</dbReference>
<evidence type="ECO:0000256" key="5">
    <source>
        <dbReference type="ARBA" id="ARBA00022679"/>
    </source>
</evidence>
<dbReference type="NCBIfam" id="TIGR01800">
    <property type="entry name" value="cit_synth_II"/>
    <property type="match status" value="1"/>
</dbReference>
<evidence type="ECO:0000256" key="8">
    <source>
        <dbReference type="PIRNR" id="PIRNR001369"/>
    </source>
</evidence>
<dbReference type="GO" id="GO:0005975">
    <property type="term" value="P:carbohydrate metabolic process"/>
    <property type="evidence" value="ECO:0007669"/>
    <property type="project" value="TreeGrafter"/>
</dbReference>
<evidence type="ECO:0000256" key="10">
    <source>
        <dbReference type="RuleBase" id="RU003406"/>
    </source>
</evidence>
<dbReference type="InterPro" id="IPR002020">
    <property type="entry name" value="Citrate_synthase"/>
</dbReference>
<dbReference type="RefSeq" id="WP_137316686.1">
    <property type="nucleotide sequence ID" value="NZ_CP040017.1"/>
</dbReference>
<dbReference type="InterPro" id="IPR019810">
    <property type="entry name" value="Citrate_synthase_AS"/>
</dbReference>
<dbReference type="Gene3D" id="1.10.580.10">
    <property type="entry name" value="Citrate Synthase, domain 1"/>
    <property type="match status" value="1"/>
</dbReference>
<dbReference type="Proteomes" id="UP000298763">
    <property type="component" value="Chromosome"/>
</dbReference>
<feature type="active site" evidence="9">
    <location>
        <position position="266"/>
    </location>
</feature>
<dbReference type="Pfam" id="PF00285">
    <property type="entry name" value="Citrate_synt"/>
    <property type="match status" value="1"/>
</dbReference>
<dbReference type="FunFam" id="1.10.230.10:FF:000003">
    <property type="entry name" value="Citrate synthase"/>
    <property type="match status" value="1"/>
</dbReference>
<evidence type="ECO:0000256" key="4">
    <source>
        <dbReference type="ARBA" id="ARBA00022532"/>
    </source>
</evidence>
<evidence type="ECO:0000256" key="1">
    <source>
        <dbReference type="ARBA" id="ARBA00004751"/>
    </source>
</evidence>
<dbReference type="EMBL" id="CP040017">
    <property type="protein sequence ID" value="QCP13910.1"/>
    <property type="molecule type" value="Genomic_DNA"/>
</dbReference>